<proteinExistence type="predicted"/>
<dbReference type="InterPro" id="IPR032181">
    <property type="entry name" value="DUF5013"/>
</dbReference>
<comment type="caution">
    <text evidence="2">The sequence shown here is derived from an EMBL/GenBank/DDBJ whole genome shotgun (WGS) entry which is preliminary data.</text>
</comment>
<name>A0A3E1Y644_9BACT</name>
<dbReference type="Proteomes" id="UP000260644">
    <property type="component" value="Unassembled WGS sequence"/>
</dbReference>
<dbReference type="Pfam" id="PF16405">
    <property type="entry name" value="DUF5013"/>
    <property type="match status" value="1"/>
</dbReference>
<evidence type="ECO:0000259" key="1">
    <source>
        <dbReference type="Pfam" id="PF16405"/>
    </source>
</evidence>
<feature type="domain" description="DUF5013" evidence="1">
    <location>
        <begin position="246"/>
        <end position="381"/>
    </location>
</feature>
<dbReference type="Pfam" id="PF16389">
    <property type="entry name" value="DUF4998"/>
    <property type="match status" value="1"/>
</dbReference>
<dbReference type="EMBL" id="QPMM01000011">
    <property type="protein sequence ID" value="RFS20209.1"/>
    <property type="molecule type" value="Genomic_DNA"/>
</dbReference>
<keyword evidence="3" id="KW-1185">Reference proteome</keyword>
<protein>
    <submittedName>
        <fullName evidence="2">DUF5013 domain-containing protein</fullName>
    </submittedName>
</protein>
<dbReference type="Gene3D" id="2.60.120.260">
    <property type="entry name" value="Galactose-binding domain-like"/>
    <property type="match status" value="1"/>
</dbReference>
<accession>A0A3E1Y644</accession>
<evidence type="ECO:0000313" key="3">
    <source>
        <dbReference type="Proteomes" id="UP000260644"/>
    </source>
</evidence>
<organism evidence="2 3">
    <name type="scientific">Chitinophaga silvatica</name>
    <dbReference type="NCBI Taxonomy" id="2282649"/>
    <lineage>
        <taxon>Bacteria</taxon>
        <taxon>Pseudomonadati</taxon>
        <taxon>Bacteroidota</taxon>
        <taxon>Chitinophagia</taxon>
        <taxon>Chitinophagales</taxon>
        <taxon>Chitinophagaceae</taxon>
        <taxon>Chitinophaga</taxon>
    </lineage>
</organism>
<reference evidence="2 3" key="1">
    <citation type="submission" date="2018-07" db="EMBL/GenBank/DDBJ databases">
        <title>Chitinophaga K2CV101002-2 sp. nov., isolated from a monsoon evergreen broad-leaved forest soil.</title>
        <authorList>
            <person name="Lv Y."/>
        </authorList>
    </citation>
    <scope>NUCLEOTIDE SEQUENCE [LARGE SCALE GENOMIC DNA]</scope>
    <source>
        <strain evidence="2 3">GDMCC 1.1288</strain>
    </source>
</reference>
<evidence type="ECO:0000313" key="2">
    <source>
        <dbReference type="EMBL" id="RFS20209.1"/>
    </source>
</evidence>
<gene>
    <name evidence="2" type="ORF">DVR12_21065</name>
</gene>
<dbReference type="AlphaFoldDB" id="A0A3E1Y644"/>
<sequence length="405" mass="45919">MIIYNSFNMRNTYKLFYVLSLLLIVLACRKQDDYKKYLGNGEIRYTGKADSLQVHPGRNRVQLTWLLFADPKINRAIVYWDNRKDSMIVNIKRGEGIDTIRCFVNNLEERNYTFEVYNFDVDNNISVRTEASGFVFGSLYEDALLSRAITGSDFKGADAEISLADIDTTGGIVAMQIKYTTTDNNLHDTVIKSIGKDQKIILPDYLPLTPYQCRTLYLPDTLAVDTFHTVFETNYIKYDVTSQYIRNPGNPFELDNSKPFGGRFGQLKDWQYNAEAEKNGTYDNIDGQGRMTLWIWGNGPINNGKIYQTFTLPAGSYRFGADISNIDGTLENTWLTIAAGKQLPNIENINTALNAGRIVNKNTTSINATFTLETDTEVTAGLVGTFSNPTEQTIRIKRVFLIREK</sequence>